<dbReference type="Pfam" id="PF03417">
    <property type="entry name" value="AAT"/>
    <property type="match status" value="1"/>
</dbReference>
<evidence type="ECO:0000313" key="2">
    <source>
        <dbReference type="EMBL" id="CAF1043945.1"/>
    </source>
</evidence>
<comment type="caution">
    <text evidence="2">The sequence shown here is derived from an EMBL/GenBank/DDBJ whole genome shotgun (WGS) entry which is preliminary data.</text>
</comment>
<feature type="domain" description="Peptidase C45 hydrolase" evidence="1">
    <location>
        <begin position="2"/>
        <end position="199"/>
    </location>
</feature>
<dbReference type="EMBL" id="CAJNOU010000602">
    <property type="protein sequence ID" value="CAF1043945.1"/>
    <property type="molecule type" value="Genomic_DNA"/>
</dbReference>
<evidence type="ECO:0000259" key="1">
    <source>
        <dbReference type="Pfam" id="PF03417"/>
    </source>
</evidence>
<organism evidence="2 3">
    <name type="scientific">Rotaria sordida</name>
    <dbReference type="NCBI Taxonomy" id="392033"/>
    <lineage>
        <taxon>Eukaryota</taxon>
        <taxon>Metazoa</taxon>
        <taxon>Spiralia</taxon>
        <taxon>Gnathifera</taxon>
        <taxon>Rotifera</taxon>
        <taxon>Eurotatoria</taxon>
        <taxon>Bdelloidea</taxon>
        <taxon>Philodinida</taxon>
        <taxon>Philodinidae</taxon>
        <taxon>Rotaria</taxon>
    </lineage>
</organism>
<sequence>MHGFAYTLNALYPNFVGQNRIPRLIINRALLSITDENQLDELIRTVPIAYAFCINCAFFRIYNQDKCYLINYELGPRLNSEKNFISKCLVLNNEQYQEINGTTCIVLNYLNHFNHYERSDGSIVEREPLLWSRNRARRALEIGEICTVKDALDLLGDTTDEKYPIFFVGGTTEINLATLCTAHFNFHTRQLSIYRDNPKDNSEPQLVYNLDDLLKNEFITNI</sequence>
<dbReference type="InterPro" id="IPR047801">
    <property type="entry name" value="Peptidase_C45"/>
</dbReference>
<dbReference type="InterPro" id="IPR005079">
    <property type="entry name" value="Peptidase_C45_hydrolase"/>
</dbReference>
<proteinExistence type="predicted"/>
<dbReference type="AlphaFoldDB" id="A0A814JXN7"/>
<dbReference type="Proteomes" id="UP000663889">
    <property type="component" value="Unassembled WGS sequence"/>
</dbReference>
<gene>
    <name evidence="2" type="ORF">SEV965_LOCUS12980</name>
</gene>
<reference evidence="2" key="1">
    <citation type="submission" date="2021-02" db="EMBL/GenBank/DDBJ databases">
        <authorList>
            <person name="Nowell W R."/>
        </authorList>
    </citation>
    <scope>NUCLEOTIDE SEQUENCE</scope>
</reference>
<protein>
    <recommendedName>
        <fullName evidence="1">Peptidase C45 hydrolase domain-containing protein</fullName>
    </recommendedName>
</protein>
<name>A0A814JXN7_9BILA</name>
<dbReference type="Gene3D" id="3.60.60.10">
    <property type="entry name" value="Penicillin V Acylase, Chain A"/>
    <property type="match status" value="1"/>
</dbReference>
<evidence type="ECO:0000313" key="3">
    <source>
        <dbReference type="Proteomes" id="UP000663889"/>
    </source>
</evidence>
<dbReference type="PANTHER" id="PTHR34180">
    <property type="entry name" value="PEPTIDASE C45"/>
    <property type="match status" value="1"/>
</dbReference>
<accession>A0A814JXN7</accession>
<dbReference type="PANTHER" id="PTHR34180:SF1">
    <property type="entry name" value="BETA-ALANYL-DOPAMINE_CARCININE HYDROLASE"/>
    <property type="match status" value="1"/>
</dbReference>